<evidence type="ECO:0000313" key="1">
    <source>
        <dbReference type="EMBL" id="NIY72607.1"/>
    </source>
</evidence>
<reference evidence="1 2" key="1">
    <citation type="submission" date="2020-03" db="EMBL/GenBank/DDBJ databases">
        <title>Bacterial isolates of synthetic phycosphere.</title>
        <authorList>
            <person name="Fu H."/>
            <person name="Moran M.A."/>
        </authorList>
    </citation>
    <scope>NUCLEOTIDE SEQUENCE [LARGE SCALE GENOMIC DNA]</scope>
    <source>
        <strain evidence="1 2">HF1</strain>
    </source>
</reference>
<dbReference type="CDD" id="cd03522">
    <property type="entry name" value="MoeA_like"/>
    <property type="match status" value="1"/>
</dbReference>
<dbReference type="SUPFAM" id="SSF53218">
    <property type="entry name" value="Molybdenum cofactor biosynthesis proteins"/>
    <property type="match status" value="1"/>
</dbReference>
<accession>A0ABX0VWZ0</accession>
<proteinExistence type="predicted"/>
<protein>
    <submittedName>
        <fullName evidence="1">Molybdopterin-binding protein</fullName>
    </submittedName>
</protein>
<evidence type="ECO:0000313" key="2">
    <source>
        <dbReference type="Proteomes" id="UP000709466"/>
    </source>
</evidence>
<keyword evidence="2" id="KW-1185">Reference proteome</keyword>
<dbReference type="EMBL" id="JAATOP010000005">
    <property type="protein sequence ID" value="NIY72607.1"/>
    <property type="molecule type" value="Genomic_DNA"/>
</dbReference>
<dbReference type="InterPro" id="IPR036425">
    <property type="entry name" value="MoaB/Mog-like_dom_sf"/>
</dbReference>
<name>A0ABX0VWZ0_9RHOB</name>
<dbReference type="Proteomes" id="UP000709466">
    <property type="component" value="Unassembled WGS sequence"/>
</dbReference>
<gene>
    <name evidence="1" type="ORF">HCZ30_09170</name>
</gene>
<sequence length="330" mass="34273">MKFGPSPVAEAEGEIAAHSIRLPSRKLQKGKELTAADIADLQTAGITEVIVARLGPDDLDENTAAERIAAALVSDPAAQNIRVTKAATGRVNLHATRAGVVGFDPARIHAANAIDPMITIATLPHCKRVEAGAMIATVKIIAYGVAATNVAKAAEALDTAMTVHAPRYQSATLIETVIDGTTHSDKGRRATNTRLSRLDVALTPRSKVAHKTEVIAEAIKQAEGEVILILTASATSDIADVAPSAVRMAGGAVERFGMPVDPGNLLFIGSFDGRPVIGLPGCARSPALNGADWVLERTLCGIGVTDAEIAAMGVGGLLKEMPTRPKPRST</sequence>
<dbReference type="Gene3D" id="3.40.980.10">
    <property type="entry name" value="MoaB/Mog-like domain"/>
    <property type="match status" value="1"/>
</dbReference>
<dbReference type="RefSeq" id="WP_167637986.1">
    <property type="nucleotide sequence ID" value="NZ_JAATOP010000005.1"/>
</dbReference>
<organism evidence="1 2">
    <name type="scientific">Marivivens donghaensis</name>
    <dbReference type="NCBI Taxonomy" id="1699413"/>
    <lineage>
        <taxon>Bacteria</taxon>
        <taxon>Pseudomonadati</taxon>
        <taxon>Pseudomonadota</taxon>
        <taxon>Alphaproteobacteria</taxon>
        <taxon>Rhodobacterales</taxon>
        <taxon>Paracoccaceae</taxon>
        <taxon>Marivivens group</taxon>
        <taxon>Marivivens</taxon>
    </lineage>
</organism>
<comment type="caution">
    <text evidence="1">The sequence shown here is derived from an EMBL/GenBank/DDBJ whole genome shotgun (WGS) entry which is preliminary data.</text>
</comment>